<dbReference type="PANTHER" id="PTHR14233">
    <property type="entry name" value="DUF914-RELATED"/>
    <property type="match status" value="1"/>
</dbReference>
<evidence type="ECO:0000313" key="8">
    <source>
        <dbReference type="EMBL" id="CAL1403563.1"/>
    </source>
</evidence>
<evidence type="ECO:0000256" key="5">
    <source>
        <dbReference type="ARBA" id="ARBA00022989"/>
    </source>
</evidence>
<keyword evidence="4 7" id="KW-0812">Transmembrane</keyword>
<gene>
    <name evidence="8" type="ORF">LTRI10_LOCUS43484</name>
</gene>
<keyword evidence="6 7" id="KW-0472">Membrane</keyword>
<dbReference type="Pfam" id="PF06027">
    <property type="entry name" value="SLC35F"/>
    <property type="match status" value="1"/>
</dbReference>
<evidence type="ECO:0000313" key="9">
    <source>
        <dbReference type="Proteomes" id="UP001497516"/>
    </source>
</evidence>
<feature type="transmembrane region" description="Helical" evidence="7">
    <location>
        <begin position="101"/>
        <end position="120"/>
    </location>
</feature>
<dbReference type="EMBL" id="OZ034820">
    <property type="protein sequence ID" value="CAL1403563.1"/>
    <property type="molecule type" value="Genomic_DNA"/>
</dbReference>
<reference evidence="8 9" key="1">
    <citation type="submission" date="2024-04" db="EMBL/GenBank/DDBJ databases">
        <authorList>
            <person name="Fracassetti M."/>
        </authorList>
    </citation>
    <scope>NUCLEOTIDE SEQUENCE [LARGE SCALE GENOMIC DNA]</scope>
</reference>
<feature type="transmembrane region" description="Helical" evidence="7">
    <location>
        <begin position="126"/>
        <end position="145"/>
    </location>
</feature>
<evidence type="ECO:0000256" key="7">
    <source>
        <dbReference type="SAM" id="Phobius"/>
    </source>
</evidence>
<keyword evidence="9" id="KW-1185">Reference proteome</keyword>
<comment type="subcellular location">
    <subcellularLocation>
        <location evidence="1">Membrane</location>
        <topology evidence="1">Multi-pass membrane protein</topology>
    </subcellularLocation>
</comment>
<dbReference type="PANTHER" id="PTHR14233:SF18">
    <property type="entry name" value="OS05G0444300 PROTEIN"/>
    <property type="match status" value="1"/>
</dbReference>
<name>A0AAV2FYT9_9ROSI</name>
<dbReference type="Proteomes" id="UP001497516">
    <property type="component" value="Chromosome 7"/>
</dbReference>
<evidence type="ECO:0000256" key="2">
    <source>
        <dbReference type="ARBA" id="ARBA00007863"/>
    </source>
</evidence>
<dbReference type="InterPro" id="IPR009262">
    <property type="entry name" value="SLC35_F1/F2/F6"/>
</dbReference>
<feature type="transmembrane region" description="Helical" evidence="7">
    <location>
        <begin position="157"/>
        <end position="173"/>
    </location>
</feature>
<organism evidence="8 9">
    <name type="scientific">Linum trigynum</name>
    <dbReference type="NCBI Taxonomy" id="586398"/>
    <lineage>
        <taxon>Eukaryota</taxon>
        <taxon>Viridiplantae</taxon>
        <taxon>Streptophyta</taxon>
        <taxon>Embryophyta</taxon>
        <taxon>Tracheophyta</taxon>
        <taxon>Spermatophyta</taxon>
        <taxon>Magnoliopsida</taxon>
        <taxon>eudicotyledons</taxon>
        <taxon>Gunneridae</taxon>
        <taxon>Pentapetalae</taxon>
        <taxon>rosids</taxon>
        <taxon>fabids</taxon>
        <taxon>Malpighiales</taxon>
        <taxon>Linaceae</taxon>
        <taxon>Linum</taxon>
    </lineage>
</organism>
<dbReference type="InterPro" id="IPR037185">
    <property type="entry name" value="EmrE-like"/>
</dbReference>
<feature type="transmembrane region" description="Helical" evidence="7">
    <location>
        <begin position="282"/>
        <end position="299"/>
    </location>
</feature>
<feature type="transmembrane region" description="Helical" evidence="7">
    <location>
        <begin position="72"/>
        <end position="89"/>
    </location>
</feature>
<dbReference type="InterPro" id="IPR052221">
    <property type="entry name" value="SLC35F_Transporter"/>
</dbReference>
<proteinExistence type="inferred from homology"/>
<keyword evidence="3" id="KW-0813">Transport</keyword>
<evidence type="ECO:0000256" key="1">
    <source>
        <dbReference type="ARBA" id="ARBA00004141"/>
    </source>
</evidence>
<comment type="similarity">
    <text evidence="2">Belongs to the SLC35F solute transporter family.</text>
</comment>
<feature type="transmembrane region" description="Helical" evidence="7">
    <location>
        <begin position="193"/>
        <end position="214"/>
    </location>
</feature>
<keyword evidence="5 7" id="KW-1133">Transmembrane helix</keyword>
<dbReference type="AlphaFoldDB" id="A0AAV2FYT9"/>
<protein>
    <submittedName>
        <fullName evidence="8">Uncharacterized protein</fullName>
    </submittedName>
</protein>
<evidence type="ECO:0000256" key="3">
    <source>
        <dbReference type="ARBA" id="ARBA00022448"/>
    </source>
</evidence>
<sequence>MDFWSSKSRKWWAMLLGQGVSLCLALSGFSTSLLASLGVDAPIAQGCFNYFTLALVYGGLLLHRRHKLQVSWYWYLLVAFLDVQASFLLNKSYQFSSITSITLLVCFTIPWAIVLTRVFLGTRYSILQLVGSALCVLGLALVLLSDADGGGGGSMPLLGDTIVIGATILFAFANVSEEFIVKDGGQIEMEMEMLSMMGVFGLLFSLVQLSAFELQTLGSVNWSLDMIWAISGYTLSVFCLYSMTPWVLKLSGATMLSLSSLTSNMWAVVIRTFLFHQKVDRLYFLAFAVVILGLAIYSTNEKAPVSDHDLDGASSSGTVCQGLLADENGAAVAGNEGSFFHDRNSDVHKSFFS</sequence>
<dbReference type="SUPFAM" id="SSF103481">
    <property type="entry name" value="Multidrug resistance efflux transporter EmrE"/>
    <property type="match status" value="2"/>
</dbReference>
<evidence type="ECO:0000256" key="6">
    <source>
        <dbReference type="ARBA" id="ARBA00023136"/>
    </source>
</evidence>
<dbReference type="GO" id="GO:0016020">
    <property type="term" value="C:membrane"/>
    <property type="evidence" value="ECO:0007669"/>
    <property type="project" value="UniProtKB-SubCell"/>
</dbReference>
<accession>A0AAV2FYT9</accession>
<dbReference type="GO" id="GO:0022857">
    <property type="term" value="F:transmembrane transporter activity"/>
    <property type="evidence" value="ECO:0007669"/>
    <property type="project" value="InterPro"/>
</dbReference>
<evidence type="ECO:0000256" key="4">
    <source>
        <dbReference type="ARBA" id="ARBA00022692"/>
    </source>
</evidence>
<feature type="transmembrane region" description="Helical" evidence="7">
    <location>
        <begin position="226"/>
        <end position="244"/>
    </location>
</feature>